<dbReference type="InterPro" id="IPR000485">
    <property type="entry name" value="AsnC-type_HTH_dom"/>
</dbReference>
<sequence>MDRELLEVLASDARTSVDDIARQLDREPEAVAAAIEELEEAGVIKGYSAVIDWDAVDASTVRAIVELNVELDRETDYEEIADRIARFPEVKSLLLVSGNYDFAIEVEGKSMQAVSRFVSEQVAPVPEITQTVTHFVMETYKDGGFVFEDRDEDDRLSVSP</sequence>
<protein>
    <submittedName>
        <fullName evidence="5">AsnC family transcriptional regulator</fullName>
    </submittedName>
</protein>
<dbReference type="InterPro" id="IPR036390">
    <property type="entry name" value="WH_DNA-bd_sf"/>
</dbReference>
<dbReference type="PANTHER" id="PTHR30154:SF34">
    <property type="entry name" value="TRANSCRIPTIONAL REGULATOR AZLB"/>
    <property type="match status" value="1"/>
</dbReference>
<evidence type="ECO:0000259" key="4">
    <source>
        <dbReference type="PROSITE" id="PS50956"/>
    </source>
</evidence>
<accession>A0A343TNR0</accession>
<evidence type="ECO:0000256" key="3">
    <source>
        <dbReference type="ARBA" id="ARBA00023163"/>
    </source>
</evidence>
<proteinExistence type="predicted"/>
<dbReference type="Proteomes" id="UP000263012">
    <property type="component" value="Chromosome"/>
</dbReference>
<dbReference type="Pfam" id="PF13412">
    <property type="entry name" value="HTH_24"/>
    <property type="match status" value="1"/>
</dbReference>
<organism evidence="5 6">
    <name type="scientific">Halalkaliarchaeum desulfuricum</name>
    <dbReference type="NCBI Taxonomy" id="2055893"/>
    <lineage>
        <taxon>Archaea</taxon>
        <taxon>Methanobacteriati</taxon>
        <taxon>Methanobacteriota</taxon>
        <taxon>Stenosarchaea group</taxon>
        <taxon>Halobacteria</taxon>
        <taxon>Halobacteriales</taxon>
        <taxon>Haloferacaceae</taxon>
        <taxon>Halalkaliarchaeum</taxon>
    </lineage>
</organism>
<dbReference type="GeneID" id="37879490"/>
<dbReference type="AlphaFoldDB" id="A0A343TNR0"/>
<gene>
    <name evidence="5" type="ORF">AArcSl_3125</name>
</gene>
<keyword evidence="1" id="KW-0805">Transcription regulation</keyword>
<dbReference type="PANTHER" id="PTHR30154">
    <property type="entry name" value="LEUCINE-RESPONSIVE REGULATORY PROTEIN"/>
    <property type="match status" value="1"/>
</dbReference>
<dbReference type="GO" id="GO:0043200">
    <property type="term" value="P:response to amino acid"/>
    <property type="evidence" value="ECO:0007669"/>
    <property type="project" value="TreeGrafter"/>
</dbReference>
<dbReference type="InterPro" id="IPR011008">
    <property type="entry name" value="Dimeric_a/b-barrel"/>
</dbReference>
<keyword evidence="3" id="KW-0804">Transcription</keyword>
<dbReference type="Gene3D" id="3.30.70.920">
    <property type="match status" value="1"/>
</dbReference>
<dbReference type="SUPFAM" id="SSF54909">
    <property type="entry name" value="Dimeric alpha+beta barrel"/>
    <property type="match status" value="1"/>
</dbReference>
<name>A0A343TNR0_9EURY</name>
<dbReference type="KEGG" id="hdf:AArcSl_3125"/>
<dbReference type="InterPro" id="IPR036388">
    <property type="entry name" value="WH-like_DNA-bd_sf"/>
</dbReference>
<dbReference type="InterPro" id="IPR019888">
    <property type="entry name" value="Tscrpt_reg_AsnC-like"/>
</dbReference>
<keyword evidence="6" id="KW-1185">Reference proteome</keyword>
<dbReference type="EMBL" id="CP025066">
    <property type="protein sequence ID" value="AUX10732.1"/>
    <property type="molecule type" value="Genomic_DNA"/>
</dbReference>
<dbReference type="GO" id="GO:0043565">
    <property type="term" value="F:sequence-specific DNA binding"/>
    <property type="evidence" value="ECO:0007669"/>
    <property type="project" value="InterPro"/>
</dbReference>
<dbReference type="SUPFAM" id="SSF46785">
    <property type="entry name" value="Winged helix' DNA-binding domain"/>
    <property type="match status" value="1"/>
</dbReference>
<keyword evidence="2" id="KW-0238">DNA-binding</keyword>
<dbReference type="Pfam" id="PF01037">
    <property type="entry name" value="AsnC_trans_reg"/>
    <property type="match status" value="1"/>
</dbReference>
<reference evidence="6" key="1">
    <citation type="submission" date="2017-11" db="EMBL/GenBank/DDBJ databases">
        <title>Phenotypic and genomic properties of facultatively anaerobic sulfur-reducing natronoarchaea from hypersaline soda lakes.</title>
        <authorList>
            <person name="Sorokin D.Y."/>
            <person name="Kublanov I.V."/>
            <person name="Roman P."/>
            <person name="Sinninghe Damste J.S."/>
            <person name="Golyshin P.N."/>
            <person name="Rojo D."/>
            <person name="Ciordia S."/>
            <person name="Mena M.D.C."/>
            <person name="Ferrer M."/>
            <person name="Messina E."/>
            <person name="Smedile F."/>
            <person name="La Spada G."/>
            <person name="La Cono V."/>
            <person name="Yakimov M.M."/>
        </authorList>
    </citation>
    <scope>NUCLEOTIDE SEQUENCE [LARGE SCALE GENOMIC DNA]</scope>
    <source>
        <strain evidence="6">AArc-Sl</strain>
    </source>
</reference>
<evidence type="ECO:0000256" key="2">
    <source>
        <dbReference type="ARBA" id="ARBA00023125"/>
    </source>
</evidence>
<dbReference type="SMART" id="SM00344">
    <property type="entry name" value="HTH_ASNC"/>
    <property type="match status" value="1"/>
</dbReference>
<evidence type="ECO:0000313" key="5">
    <source>
        <dbReference type="EMBL" id="AUX10732.1"/>
    </source>
</evidence>
<dbReference type="Gene3D" id="1.10.10.10">
    <property type="entry name" value="Winged helix-like DNA-binding domain superfamily/Winged helix DNA-binding domain"/>
    <property type="match status" value="1"/>
</dbReference>
<dbReference type="RefSeq" id="WP_119821306.1">
    <property type="nucleotide sequence ID" value="NZ_CP025066.1"/>
</dbReference>
<evidence type="ECO:0000313" key="6">
    <source>
        <dbReference type="Proteomes" id="UP000263012"/>
    </source>
</evidence>
<dbReference type="GO" id="GO:0005829">
    <property type="term" value="C:cytosol"/>
    <property type="evidence" value="ECO:0007669"/>
    <property type="project" value="TreeGrafter"/>
</dbReference>
<feature type="domain" description="HTH asnC-type" evidence="4">
    <location>
        <begin position="1"/>
        <end position="59"/>
    </location>
</feature>
<dbReference type="InterPro" id="IPR019887">
    <property type="entry name" value="Tscrpt_reg_AsnC/Lrp_C"/>
</dbReference>
<dbReference type="PROSITE" id="PS50956">
    <property type="entry name" value="HTH_ASNC_2"/>
    <property type="match status" value="1"/>
</dbReference>
<dbReference type="OrthoDB" id="131500at2157"/>
<evidence type="ECO:0000256" key="1">
    <source>
        <dbReference type="ARBA" id="ARBA00023015"/>
    </source>
</evidence>